<evidence type="ECO:0000313" key="2">
    <source>
        <dbReference type="EMBL" id="SHO61841.1"/>
    </source>
</evidence>
<gene>
    <name evidence="2" type="ORF">SAMN04488108_1610</name>
</gene>
<dbReference type="OrthoDB" id="824431at2"/>
<accession>A0A1M7ZAA4</accession>
<evidence type="ECO:0000313" key="3">
    <source>
        <dbReference type="Proteomes" id="UP000184609"/>
    </source>
</evidence>
<dbReference type="RefSeq" id="WP_134204387.1">
    <property type="nucleotide sequence ID" value="NZ_FRXN01000002.1"/>
</dbReference>
<dbReference type="EMBL" id="FRXN01000002">
    <property type="protein sequence ID" value="SHO61841.1"/>
    <property type="molecule type" value="Genomic_DNA"/>
</dbReference>
<feature type="transmembrane region" description="Helical" evidence="1">
    <location>
        <begin position="47"/>
        <end position="67"/>
    </location>
</feature>
<keyword evidence="1" id="KW-0472">Membrane</keyword>
<dbReference type="Proteomes" id="UP000184609">
    <property type="component" value="Unassembled WGS sequence"/>
</dbReference>
<keyword evidence="1" id="KW-1133">Transmembrane helix</keyword>
<proteinExistence type="predicted"/>
<reference evidence="3" key="1">
    <citation type="submission" date="2016-12" db="EMBL/GenBank/DDBJ databases">
        <authorList>
            <person name="Varghese N."/>
            <person name="Submissions S."/>
        </authorList>
    </citation>
    <scope>NUCLEOTIDE SEQUENCE [LARGE SCALE GENOMIC DNA]</scope>
    <source>
        <strain evidence="3">DSM 25035</strain>
    </source>
</reference>
<dbReference type="AlphaFoldDB" id="A0A1M7ZAA4"/>
<keyword evidence="1" id="KW-0812">Transmembrane</keyword>
<organism evidence="2 3">
    <name type="scientific">Algoriphagus zhangzhouensis</name>
    <dbReference type="NCBI Taxonomy" id="1073327"/>
    <lineage>
        <taxon>Bacteria</taxon>
        <taxon>Pseudomonadati</taxon>
        <taxon>Bacteroidota</taxon>
        <taxon>Cytophagia</taxon>
        <taxon>Cytophagales</taxon>
        <taxon>Cyclobacteriaceae</taxon>
        <taxon>Algoriphagus</taxon>
    </lineage>
</organism>
<name>A0A1M7ZAA4_9BACT</name>
<sequence length="156" mass="17860">MESNKTYHYILKYGFLGISILLIILSIVSWVAPASMILNGKPAIREVSTTLILGLFAIFSLIVFLIIRDKFVIVKLGNQTINIKYKGQERAVSWLEVEQVKLIQFVYPPLYKLKTKDSENTIWFNTEPNFISANGFMKDLSDMGDLIKKKKRELGI</sequence>
<feature type="transmembrane region" description="Helical" evidence="1">
    <location>
        <begin position="12"/>
        <end position="32"/>
    </location>
</feature>
<keyword evidence="3" id="KW-1185">Reference proteome</keyword>
<evidence type="ECO:0000256" key="1">
    <source>
        <dbReference type="SAM" id="Phobius"/>
    </source>
</evidence>
<protein>
    <submittedName>
        <fullName evidence="2">Uncharacterized protein</fullName>
    </submittedName>
</protein>